<dbReference type="Proteomes" id="UP001054902">
    <property type="component" value="Unassembled WGS sequence"/>
</dbReference>
<accession>A0AAD3D6W0</accession>
<feature type="compositionally biased region" description="Acidic residues" evidence="1">
    <location>
        <begin position="643"/>
        <end position="666"/>
    </location>
</feature>
<feature type="domain" description="SET" evidence="3">
    <location>
        <begin position="40"/>
        <end position="457"/>
    </location>
</feature>
<feature type="region of interest" description="Disordered" evidence="1">
    <location>
        <begin position="640"/>
        <end position="666"/>
    </location>
</feature>
<proteinExistence type="predicted"/>
<dbReference type="Gene3D" id="2.170.270.10">
    <property type="entry name" value="SET domain"/>
    <property type="match status" value="2"/>
</dbReference>
<dbReference type="AlphaFoldDB" id="A0AAD3D6W0"/>
<dbReference type="InterPro" id="IPR001214">
    <property type="entry name" value="SET_dom"/>
</dbReference>
<gene>
    <name evidence="4" type="ORF">CTEN210_15043</name>
</gene>
<feature type="signal peptide" evidence="2">
    <location>
        <begin position="1"/>
        <end position="23"/>
    </location>
</feature>
<keyword evidence="5" id="KW-1185">Reference proteome</keyword>
<keyword evidence="2" id="KW-0732">Signal</keyword>
<evidence type="ECO:0000313" key="5">
    <source>
        <dbReference type="Proteomes" id="UP001054902"/>
    </source>
</evidence>
<reference evidence="4 5" key="1">
    <citation type="journal article" date="2021" name="Sci. Rep.">
        <title>The genome of the diatom Chaetoceros tenuissimus carries an ancient integrated fragment of an extant virus.</title>
        <authorList>
            <person name="Hongo Y."/>
            <person name="Kimura K."/>
            <person name="Takaki Y."/>
            <person name="Yoshida Y."/>
            <person name="Baba S."/>
            <person name="Kobayashi G."/>
            <person name="Nagasaki K."/>
            <person name="Hano T."/>
            <person name="Tomaru Y."/>
        </authorList>
    </citation>
    <scope>NUCLEOTIDE SEQUENCE [LARGE SCALE GENOMIC DNA]</scope>
    <source>
        <strain evidence="4 5">NIES-3715</strain>
    </source>
</reference>
<evidence type="ECO:0000313" key="4">
    <source>
        <dbReference type="EMBL" id="GFH58567.1"/>
    </source>
</evidence>
<dbReference type="InterPro" id="IPR046341">
    <property type="entry name" value="SET_dom_sf"/>
</dbReference>
<dbReference type="PROSITE" id="PS50280">
    <property type="entry name" value="SET"/>
    <property type="match status" value="1"/>
</dbReference>
<dbReference type="SUPFAM" id="SSF82199">
    <property type="entry name" value="SET domain"/>
    <property type="match status" value="2"/>
</dbReference>
<organism evidence="4 5">
    <name type="scientific">Chaetoceros tenuissimus</name>
    <dbReference type="NCBI Taxonomy" id="426638"/>
    <lineage>
        <taxon>Eukaryota</taxon>
        <taxon>Sar</taxon>
        <taxon>Stramenopiles</taxon>
        <taxon>Ochrophyta</taxon>
        <taxon>Bacillariophyta</taxon>
        <taxon>Coscinodiscophyceae</taxon>
        <taxon>Chaetocerotophycidae</taxon>
        <taxon>Chaetocerotales</taxon>
        <taxon>Chaetocerotaceae</taxon>
        <taxon>Chaetoceros</taxon>
    </lineage>
</organism>
<feature type="chain" id="PRO_5042015278" description="SET domain-containing protein" evidence="2">
    <location>
        <begin position="24"/>
        <end position="666"/>
    </location>
</feature>
<protein>
    <recommendedName>
        <fullName evidence="3">SET domain-containing protein</fullName>
    </recommendedName>
</protein>
<evidence type="ECO:0000256" key="2">
    <source>
        <dbReference type="SAM" id="SignalP"/>
    </source>
</evidence>
<name>A0AAD3D6W0_9STRA</name>
<comment type="caution">
    <text evidence="4">The sequence shown here is derived from an EMBL/GenBank/DDBJ whole genome shotgun (WGS) entry which is preliminary data.</text>
</comment>
<evidence type="ECO:0000256" key="1">
    <source>
        <dbReference type="SAM" id="MobiDB-lite"/>
    </source>
</evidence>
<sequence length="666" mass="76037">MLSKSLEMLAFTSVIVLAHTVFATETIHDQNESNKGTFECSLYMAPSSIPHAGFGLFVSRSIAKGEYILPYADAPSIAVCDEYHEGITDTDWNHVDYLWSGSGLAEHECKESSESVMGFGALSNFHTYLANVHPVNEIYDDTIVDRKNNPALGSFSLHAGHKFEAYDALKAGDEIFADYGEAWLDQRKGTFADFVPRAKDFEKAAILFKKIHRSLISEKITVTDSILKTLNAISSEFEPRVGVILPDTVEKYNYILQNMGKEKLEAVLSRSNLLPRSLDYIKEHGMCLDLIRPGKSTLKNAGQGAISQGFIKAGQIIVPGPLLGIKDRTKLKMHDLYDKETEEFEKLTDDHEEIGSQLLLNYCFSHRLSPLALCPQTNMILINHCSTTMNGEGHCSAAGPNAKIQWGTSWDPDTEEWLNLPFEEVIERTQNQKRGLSLEVIALRDIYPGEEVFIDYGSGWEAAYQKHLETWESPGDDDFVPVRKMTEEKDFRTKEELQTNPYPRNVQLVCFFDNASKDHFDDEADSESGSEYDFVIDLDGANMKSEKDVEKEKYLYECEIENKSVVDGKQMYTVSLWFEKNKIYRFTNYPEESILFRMKKYESDQFLPGAFRHYIEIDDDMFPDSWKVGTYYFASLEESGPYVEDDDDEDYEYYHDEEEDIEPKDE</sequence>
<evidence type="ECO:0000259" key="3">
    <source>
        <dbReference type="PROSITE" id="PS50280"/>
    </source>
</evidence>
<dbReference type="EMBL" id="BLLK01000062">
    <property type="protein sequence ID" value="GFH58567.1"/>
    <property type="molecule type" value="Genomic_DNA"/>
</dbReference>
<dbReference type="Pfam" id="PF00856">
    <property type="entry name" value="SET"/>
    <property type="match status" value="1"/>
</dbReference>